<protein>
    <submittedName>
        <fullName evidence="1">Uncharacterized protein</fullName>
    </submittedName>
</protein>
<dbReference type="Proteomes" id="UP000410492">
    <property type="component" value="Unassembled WGS sequence"/>
</dbReference>
<evidence type="ECO:0000313" key="1">
    <source>
        <dbReference type="EMBL" id="VEN49233.1"/>
    </source>
</evidence>
<proteinExistence type="predicted"/>
<accession>A0A653CMS9</accession>
<organism evidence="1 2">
    <name type="scientific">Callosobruchus maculatus</name>
    <name type="common">Southern cowpea weevil</name>
    <name type="synonym">Pulse bruchid</name>
    <dbReference type="NCBI Taxonomy" id="64391"/>
    <lineage>
        <taxon>Eukaryota</taxon>
        <taxon>Metazoa</taxon>
        <taxon>Ecdysozoa</taxon>
        <taxon>Arthropoda</taxon>
        <taxon>Hexapoda</taxon>
        <taxon>Insecta</taxon>
        <taxon>Pterygota</taxon>
        <taxon>Neoptera</taxon>
        <taxon>Endopterygota</taxon>
        <taxon>Coleoptera</taxon>
        <taxon>Polyphaga</taxon>
        <taxon>Cucujiformia</taxon>
        <taxon>Chrysomeloidea</taxon>
        <taxon>Chrysomelidae</taxon>
        <taxon>Bruchinae</taxon>
        <taxon>Bruchini</taxon>
        <taxon>Callosobruchus</taxon>
    </lineage>
</organism>
<reference evidence="1 2" key="1">
    <citation type="submission" date="2019-01" db="EMBL/GenBank/DDBJ databases">
        <authorList>
            <person name="Sayadi A."/>
        </authorList>
    </citation>
    <scope>NUCLEOTIDE SEQUENCE [LARGE SCALE GENOMIC DNA]</scope>
</reference>
<dbReference type="AlphaFoldDB" id="A0A653CMS9"/>
<keyword evidence="2" id="KW-1185">Reference proteome</keyword>
<sequence length="44" mass="4972">MGLYNIENITLLSLTDSTTNIHLTLFNEQHNDRNVCVYVGVCVC</sequence>
<gene>
    <name evidence="1" type="ORF">CALMAC_LOCUS10415</name>
</gene>
<evidence type="ECO:0000313" key="2">
    <source>
        <dbReference type="Proteomes" id="UP000410492"/>
    </source>
</evidence>
<name>A0A653CMS9_CALMS</name>
<dbReference type="EMBL" id="CAACVG010008307">
    <property type="protein sequence ID" value="VEN49233.1"/>
    <property type="molecule type" value="Genomic_DNA"/>
</dbReference>
<feature type="non-terminal residue" evidence="1">
    <location>
        <position position="44"/>
    </location>
</feature>